<protein>
    <submittedName>
        <fullName evidence="1">DUF3575 domain-containing protein</fullName>
    </submittedName>
</protein>
<evidence type="ECO:0000313" key="1">
    <source>
        <dbReference type="EMBL" id="MBF5026967.1"/>
    </source>
</evidence>
<dbReference type="AlphaFoldDB" id="A0A930YV68"/>
<gene>
    <name evidence="1" type="ORF">IC612_04040</name>
</gene>
<proteinExistence type="predicted"/>
<comment type="caution">
    <text evidence="1">The sequence shown here is derived from an EMBL/GenBank/DDBJ whole genome shotgun (WGS) entry which is preliminary data.</text>
</comment>
<accession>A0A930YV68</accession>
<keyword evidence="2" id="KW-1185">Reference proteome</keyword>
<name>A0A930YV68_9FLAO</name>
<dbReference type="EMBL" id="JADKYY010000004">
    <property type="protein sequence ID" value="MBF5026967.1"/>
    <property type="molecule type" value="Genomic_DNA"/>
</dbReference>
<dbReference type="Proteomes" id="UP000694480">
    <property type="component" value="Unassembled WGS sequence"/>
</dbReference>
<sequence>MVEEKLPPVPIEKANIIKTNATAYAFRNFNLTYERIFSKTFSLSAGYSTMPEGKVPFIDYFASAEEQLRDVEVSHQGLTLEGRFYVGKKGYGEGFYLAPYARHGKVDAPEFIYYYTYSDALVGEQEIPLTVRGDASGLSGGLLLGTQFLMGKKKNFVLDLWILGVHYGGGSGDFSARSPYSLNQEQQNQLKRELEELDIPMVKYTVTTNPNGADVAMDGPWAGLRSGLSLGFKF</sequence>
<organism evidence="1 2">
    <name type="scientific">Planobacterium oryzisoli</name>
    <dbReference type="NCBI Taxonomy" id="2771435"/>
    <lineage>
        <taxon>Bacteria</taxon>
        <taxon>Pseudomonadati</taxon>
        <taxon>Bacteroidota</taxon>
        <taxon>Flavobacteriia</taxon>
        <taxon>Flavobacteriales</taxon>
        <taxon>Weeksellaceae</taxon>
        <taxon>Chryseobacterium group</taxon>
        <taxon>Chryseobacterium</taxon>
    </lineage>
</organism>
<evidence type="ECO:0000313" key="2">
    <source>
        <dbReference type="Proteomes" id="UP000694480"/>
    </source>
</evidence>
<reference evidence="1" key="1">
    <citation type="submission" date="2020-11" db="EMBL/GenBank/DDBJ databases">
        <title>Genome seq and assembly of Planobacterium sp.</title>
        <authorList>
            <person name="Chhetri G."/>
        </authorList>
    </citation>
    <scope>NUCLEOTIDE SEQUENCE</scope>
    <source>
        <strain evidence="1">GCR5</strain>
    </source>
</reference>